<dbReference type="Proteomes" id="UP000215914">
    <property type="component" value="Chromosome 15"/>
</dbReference>
<dbReference type="OMA" id="LPRQWRS"/>
<dbReference type="GO" id="GO:0015986">
    <property type="term" value="P:proton motive force-driven ATP synthesis"/>
    <property type="evidence" value="ECO:0000318"/>
    <property type="project" value="GO_Central"/>
</dbReference>
<feature type="region of interest" description="Disordered" evidence="4">
    <location>
        <begin position="814"/>
        <end position="841"/>
    </location>
</feature>
<dbReference type="EMBL" id="CM007904">
    <property type="protein sequence ID" value="OTF94307.1"/>
    <property type="molecule type" value="Genomic_DNA"/>
</dbReference>
<dbReference type="InParanoid" id="A0A251S646"/>
<evidence type="ECO:0000256" key="4">
    <source>
        <dbReference type="SAM" id="MobiDB-lite"/>
    </source>
</evidence>
<gene>
    <name evidence="6" type="primary">DUO3</name>
    <name evidence="6" type="ORF">HannXRQ_Chr15g0470641</name>
    <name evidence="5" type="ORF">HanXRQr2_Chr15g0680051</name>
</gene>
<keyword evidence="6" id="KW-0371">Homeobox</keyword>
<proteinExistence type="predicted"/>
<keyword evidence="2" id="KW-0804">Transcription</keyword>
<feature type="compositionally biased region" description="Basic and acidic residues" evidence="4">
    <location>
        <begin position="1081"/>
        <end position="1093"/>
    </location>
</feature>
<keyword evidence="7" id="KW-1185">Reference proteome</keyword>
<feature type="region of interest" description="Disordered" evidence="4">
    <location>
        <begin position="632"/>
        <end position="703"/>
    </location>
</feature>
<feature type="compositionally biased region" description="Polar residues" evidence="4">
    <location>
        <begin position="666"/>
        <end position="683"/>
    </location>
</feature>
<feature type="compositionally biased region" description="Basic and acidic residues" evidence="4">
    <location>
        <begin position="227"/>
        <end position="262"/>
    </location>
</feature>
<evidence type="ECO:0000313" key="6">
    <source>
        <dbReference type="EMBL" id="OTF94307.1"/>
    </source>
</evidence>
<dbReference type="InterPro" id="IPR009057">
    <property type="entry name" value="Homeodomain-like_sf"/>
</dbReference>
<evidence type="ECO:0000256" key="1">
    <source>
        <dbReference type="ARBA" id="ARBA00023015"/>
    </source>
</evidence>
<feature type="region of interest" description="Disordered" evidence="4">
    <location>
        <begin position="221"/>
        <end position="262"/>
    </location>
</feature>
<organism evidence="6 7">
    <name type="scientific">Helianthus annuus</name>
    <name type="common">Common sunflower</name>
    <dbReference type="NCBI Taxonomy" id="4232"/>
    <lineage>
        <taxon>Eukaryota</taxon>
        <taxon>Viridiplantae</taxon>
        <taxon>Streptophyta</taxon>
        <taxon>Embryophyta</taxon>
        <taxon>Tracheophyta</taxon>
        <taxon>Spermatophyta</taxon>
        <taxon>Magnoliopsida</taxon>
        <taxon>eudicotyledons</taxon>
        <taxon>Gunneridae</taxon>
        <taxon>Pentapetalae</taxon>
        <taxon>asterids</taxon>
        <taxon>campanulids</taxon>
        <taxon>Asterales</taxon>
        <taxon>Asteraceae</taxon>
        <taxon>Asteroideae</taxon>
        <taxon>Heliantheae alliance</taxon>
        <taxon>Heliantheae</taxon>
        <taxon>Helianthus</taxon>
    </lineage>
</organism>
<keyword evidence="1" id="KW-0805">Transcription regulation</keyword>
<reference evidence="5 7" key="1">
    <citation type="journal article" date="2017" name="Nature">
        <title>The sunflower genome provides insights into oil metabolism, flowering and Asterid evolution.</title>
        <authorList>
            <person name="Badouin H."/>
            <person name="Gouzy J."/>
            <person name="Grassa C.J."/>
            <person name="Murat F."/>
            <person name="Staton S.E."/>
            <person name="Cottret L."/>
            <person name="Lelandais-Briere C."/>
            <person name="Owens G.L."/>
            <person name="Carrere S."/>
            <person name="Mayjonade B."/>
            <person name="Legrand L."/>
            <person name="Gill N."/>
            <person name="Kane N.C."/>
            <person name="Bowers J.E."/>
            <person name="Hubner S."/>
            <person name="Bellec A."/>
            <person name="Berard A."/>
            <person name="Berges H."/>
            <person name="Blanchet N."/>
            <person name="Boniface M.C."/>
            <person name="Brunel D."/>
            <person name="Catrice O."/>
            <person name="Chaidir N."/>
            <person name="Claudel C."/>
            <person name="Donnadieu C."/>
            <person name="Faraut T."/>
            <person name="Fievet G."/>
            <person name="Helmstetter N."/>
            <person name="King M."/>
            <person name="Knapp S.J."/>
            <person name="Lai Z."/>
            <person name="Le Paslier M.C."/>
            <person name="Lippi Y."/>
            <person name="Lorenzon L."/>
            <person name="Mandel J.R."/>
            <person name="Marage G."/>
            <person name="Marchand G."/>
            <person name="Marquand E."/>
            <person name="Bret-Mestries E."/>
            <person name="Morien E."/>
            <person name="Nambeesan S."/>
            <person name="Nguyen T."/>
            <person name="Pegot-Espagnet P."/>
            <person name="Pouilly N."/>
            <person name="Raftis F."/>
            <person name="Sallet E."/>
            <person name="Schiex T."/>
            <person name="Thomas J."/>
            <person name="Vandecasteele C."/>
            <person name="Vares D."/>
            <person name="Vear F."/>
            <person name="Vautrin S."/>
            <person name="Crespi M."/>
            <person name="Mangin B."/>
            <person name="Burke J.M."/>
            <person name="Salse J."/>
            <person name="Munos S."/>
            <person name="Vincourt P."/>
            <person name="Rieseberg L.H."/>
            <person name="Langlade N.B."/>
        </authorList>
    </citation>
    <scope>NUCLEOTIDE SEQUENCE [LARGE SCALE GENOMIC DNA]</scope>
    <source>
        <strain evidence="7">cv. SF193</strain>
        <tissue evidence="5">Leaves</tissue>
    </source>
</reference>
<evidence type="ECO:0000256" key="3">
    <source>
        <dbReference type="ARBA" id="ARBA00023242"/>
    </source>
</evidence>
<feature type="compositionally biased region" description="Basic and acidic residues" evidence="4">
    <location>
        <begin position="639"/>
        <end position="663"/>
    </location>
</feature>
<dbReference type="STRING" id="4232.A0A251S646"/>
<accession>A0A251S646</accession>
<feature type="compositionally biased region" description="Polar residues" evidence="4">
    <location>
        <begin position="1"/>
        <end position="24"/>
    </location>
</feature>
<dbReference type="OrthoDB" id="49309at2759"/>
<reference evidence="6" key="2">
    <citation type="submission" date="2017-02" db="EMBL/GenBank/DDBJ databases">
        <title>Sunflower complete genome.</title>
        <authorList>
            <person name="Langlade N."/>
            <person name="Munos S."/>
        </authorList>
    </citation>
    <scope>NUCLEOTIDE SEQUENCE [LARGE SCALE GENOMIC DNA]</scope>
    <source>
        <tissue evidence="6">Leaves</tissue>
    </source>
</reference>
<dbReference type="Gramene" id="mRNA:HanXRQr2_Chr15g0680051">
    <property type="protein sequence ID" value="mRNA:HanXRQr2_Chr15g0680051"/>
    <property type="gene ID" value="HanXRQr2_Chr15g0680051"/>
</dbReference>
<evidence type="ECO:0000313" key="7">
    <source>
        <dbReference type="Proteomes" id="UP000215914"/>
    </source>
</evidence>
<feature type="region of interest" description="Disordered" evidence="4">
    <location>
        <begin position="930"/>
        <end position="964"/>
    </location>
</feature>
<protein>
    <submittedName>
        <fullName evidence="5">ATP synthase, F1 complex, gamma subunit, Homeobox-like domain superfamily</fullName>
    </submittedName>
    <submittedName>
        <fullName evidence="6">Putative homeodomain-like superfamily protein</fullName>
    </submittedName>
</protein>
<dbReference type="PANTHER" id="PTHR16088:SF3">
    <property type="entry name" value="GON-4-LIKE PROTEIN"/>
    <property type="match status" value="1"/>
</dbReference>
<dbReference type="FunCoup" id="A0A251S646">
    <property type="interactions" value="1746"/>
</dbReference>
<evidence type="ECO:0000256" key="2">
    <source>
        <dbReference type="ARBA" id="ARBA00023163"/>
    </source>
</evidence>
<dbReference type="SUPFAM" id="SSF46689">
    <property type="entry name" value="Homeodomain-like"/>
    <property type="match status" value="1"/>
</dbReference>
<dbReference type="GO" id="GO:0003677">
    <property type="term" value="F:DNA binding"/>
    <property type="evidence" value="ECO:0007669"/>
    <property type="project" value="UniProtKB-KW"/>
</dbReference>
<feature type="region of interest" description="Disordered" evidence="4">
    <location>
        <begin position="1"/>
        <end position="69"/>
    </location>
</feature>
<reference evidence="5" key="3">
    <citation type="submission" date="2020-06" db="EMBL/GenBank/DDBJ databases">
        <title>Helianthus annuus Genome sequencing and assembly Release 2.</title>
        <authorList>
            <person name="Gouzy J."/>
            <person name="Langlade N."/>
            <person name="Munos S."/>
        </authorList>
    </citation>
    <scope>NUCLEOTIDE SEQUENCE</scope>
    <source>
        <tissue evidence="5">Leaves</tissue>
    </source>
</reference>
<feature type="compositionally biased region" description="Acidic residues" evidence="4">
    <location>
        <begin position="34"/>
        <end position="52"/>
    </location>
</feature>
<evidence type="ECO:0000313" key="5">
    <source>
        <dbReference type="EMBL" id="KAF5763425.1"/>
    </source>
</evidence>
<keyword evidence="3" id="KW-0539">Nucleus</keyword>
<feature type="region of interest" description="Disordered" evidence="4">
    <location>
        <begin position="976"/>
        <end position="1156"/>
    </location>
</feature>
<feature type="compositionally biased region" description="Low complexity" evidence="4">
    <location>
        <begin position="60"/>
        <end position="69"/>
    </location>
</feature>
<feature type="compositionally biased region" description="Acidic residues" evidence="4">
    <location>
        <begin position="1024"/>
        <end position="1058"/>
    </location>
</feature>
<name>A0A251S646_HELAN</name>
<dbReference type="PANTHER" id="PTHR16088">
    <property type="entry name" value="YY1 ASSOCIATED PROTEIN-RELATED"/>
    <property type="match status" value="1"/>
</dbReference>
<keyword evidence="6" id="KW-0238">DNA-binding</keyword>
<dbReference type="InterPro" id="IPR052435">
    <property type="entry name" value="YY1-Transcr_Regul"/>
</dbReference>
<dbReference type="EMBL" id="MNCJ02000330">
    <property type="protein sequence ID" value="KAF5763425.1"/>
    <property type="molecule type" value="Genomic_DNA"/>
</dbReference>
<dbReference type="AlphaFoldDB" id="A0A251S646"/>
<sequence length="1156" mass="128564">MTLSPSPSTENQCSTVVTGAASLSKTDDFSSEHVDDENENENDNEEDEEGDMDFNPFLKEAPSLEASSSLSSEIEEFETDVVDSRENHSPLVNVANAPDELQDDGIRNVEPNIATNTVTDDVTVEQMVNGDSDDEDAIWRRTRARYSLVGSTLDELETFLQETDDEDDLHHNIDDEEEYRKFLAAVLNNGDASSGAAQENDNLDEDEDNDADFELELEEALESDVDENLHNVAQEREHERVRRRPETRQKKRQKTDVRQHEFSGHMNRPLRPILPYAPISPNAYNTCMIQSTSSACNYPVCAFTPHQIGQLHCLIYEHVQLLVQLFSLSILDPSRQHVATQAHQLLSEMLHKRDHILASQRVPYPGFCFSLPYICSAVTSENTAISTDGSFWVPFVSDTVLSVIDVAPLNLVQSYLDDISIAVQEHRQRQLEATYDAMVERECLFPFNGVHSSAGVYSDPTMVSDNASDPKSKKTIAAALVERSKNQSIALVPKDVAKLALRFFPLFNPALFPHKPPPSSVANRVLFTDAEDGLLARGLMRYNTDWKEIQKNFLPCKTPHQIFVRQKNRACSRAPENPIKAVRRLKTSPLTPQEKALIEEGLKIYKLDWMAVWKYMVPHRDPSMLPRQWRTAVGNQKSYKGDEHTKAKRRLYESQRRKSKLEGSRLQANGVGQHSQGWSNNDEANPFHGGEENNSGDDGGNNEDEAYVHEAFLADWRPVSSGISNTGENPQAESFTQNGLPNDTRLVNPNNSSSYPVPATFLRPEVNIPYRARRSSCSRVVKLAPDLPPVNLPPTVRIMSQSAFSKFQDEASSKVRQNGVLSQPRAGQQDERSSVRCGTSDNNAVEKGDSDLQLHPLLFQAHDDASLPYYPLNGNASSSSSFDFFPNNSPQLNLNLFRYSNQAKHTLNFFNNSLKSNELSSPLTGVDFHPLLQRNDDGNGQLSDPPLDLSTPNPTAINVVPRSPNELDLDIRLSSIGRKENGTSGRESGVAEPQPSGSHDLAKENGNDPDFGPGSGGGGHDEIVMEQEELSDSEDDDVEESVEFECEEMTDSEGEGGSDSDRVENVQNEDVQDDSLPKVTVHGDDSDQDEPRCQETAGSDEPTSLLGLRLNAKLPVTRSSHGSRSSSKKTALPHQQLDAATQAKKPRKRAQKLDLR</sequence>